<feature type="region of interest" description="Disordered" evidence="1">
    <location>
        <begin position="21"/>
        <end position="48"/>
    </location>
</feature>
<protein>
    <submittedName>
        <fullName evidence="2">Uncharacterized protein</fullName>
    </submittedName>
</protein>
<reference evidence="2" key="2">
    <citation type="submission" date="2020-11" db="EMBL/GenBank/DDBJ databases">
        <authorList>
            <person name="McCartney M.A."/>
            <person name="Auch B."/>
            <person name="Kono T."/>
            <person name="Mallez S."/>
            <person name="Becker A."/>
            <person name="Gohl D.M."/>
            <person name="Silverstein K.A.T."/>
            <person name="Koren S."/>
            <person name="Bechman K.B."/>
            <person name="Herman A."/>
            <person name="Abrahante J.E."/>
            <person name="Garbe J."/>
        </authorList>
    </citation>
    <scope>NUCLEOTIDE SEQUENCE</scope>
    <source>
        <strain evidence="2">Duluth1</strain>
        <tissue evidence="2">Whole animal</tissue>
    </source>
</reference>
<proteinExistence type="predicted"/>
<gene>
    <name evidence="2" type="ORF">DPMN_110508</name>
</gene>
<dbReference type="EMBL" id="JAIWYP010000004">
    <property type="protein sequence ID" value="KAH3837130.1"/>
    <property type="molecule type" value="Genomic_DNA"/>
</dbReference>
<evidence type="ECO:0000313" key="3">
    <source>
        <dbReference type="Proteomes" id="UP000828390"/>
    </source>
</evidence>
<feature type="region of interest" description="Disordered" evidence="1">
    <location>
        <begin position="158"/>
        <end position="178"/>
    </location>
</feature>
<evidence type="ECO:0000256" key="1">
    <source>
        <dbReference type="SAM" id="MobiDB-lite"/>
    </source>
</evidence>
<reference evidence="2" key="1">
    <citation type="journal article" date="2019" name="bioRxiv">
        <title>The Genome of the Zebra Mussel, Dreissena polymorpha: A Resource for Invasive Species Research.</title>
        <authorList>
            <person name="McCartney M.A."/>
            <person name="Auch B."/>
            <person name="Kono T."/>
            <person name="Mallez S."/>
            <person name="Zhang Y."/>
            <person name="Obille A."/>
            <person name="Becker A."/>
            <person name="Abrahante J.E."/>
            <person name="Garbe J."/>
            <person name="Badalamenti J.P."/>
            <person name="Herman A."/>
            <person name="Mangelson H."/>
            <person name="Liachko I."/>
            <person name="Sullivan S."/>
            <person name="Sone E.D."/>
            <person name="Koren S."/>
            <person name="Silverstein K.A.T."/>
            <person name="Beckman K.B."/>
            <person name="Gohl D.M."/>
        </authorList>
    </citation>
    <scope>NUCLEOTIDE SEQUENCE</scope>
    <source>
        <strain evidence="2">Duluth1</strain>
        <tissue evidence="2">Whole animal</tissue>
    </source>
</reference>
<feature type="compositionally biased region" description="Low complexity" evidence="1">
    <location>
        <begin position="27"/>
        <end position="36"/>
    </location>
</feature>
<sequence length="178" mass="20262">MASQSIGKYALLTILQVRETKRKRRATSSSSTKGSAHPSQGDFSVHGTVKSTREQASEINIKHKLTFLFYMIYSNNSLNHKFECLNQKFVRSQPFHNITEARLKLLEYKSIDMEARSLRTNLIFSGHPESESGGNEDPLQIIIDFINNKLNMDSARVGNAEDRRKGRRHVARSQGLPR</sequence>
<comment type="caution">
    <text evidence="2">The sequence shown here is derived from an EMBL/GenBank/DDBJ whole genome shotgun (WGS) entry which is preliminary data.</text>
</comment>
<name>A0A9D4KCQ3_DREPO</name>
<organism evidence="2 3">
    <name type="scientific">Dreissena polymorpha</name>
    <name type="common">Zebra mussel</name>
    <name type="synonym">Mytilus polymorpha</name>
    <dbReference type="NCBI Taxonomy" id="45954"/>
    <lineage>
        <taxon>Eukaryota</taxon>
        <taxon>Metazoa</taxon>
        <taxon>Spiralia</taxon>
        <taxon>Lophotrochozoa</taxon>
        <taxon>Mollusca</taxon>
        <taxon>Bivalvia</taxon>
        <taxon>Autobranchia</taxon>
        <taxon>Heteroconchia</taxon>
        <taxon>Euheterodonta</taxon>
        <taxon>Imparidentia</taxon>
        <taxon>Neoheterodontei</taxon>
        <taxon>Myida</taxon>
        <taxon>Dreissenoidea</taxon>
        <taxon>Dreissenidae</taxon>
        <taxon>Dreissena</taxon>
    </lineage>
</organism>
<keyword evidence="3" id="KW-1185">Reference proteome</keyword>
<dbReference type="AlphaFoldDB" id="A0A9D4KCQ3"/>
<dbReference type="Proteomes" id="UP000828390">
    <property type="component" value="Unassembled WGS sequence"/>
</dbReference>
<evidence type="ECO:0000313" key="2">
    <source>
        <dbReference type="EMBL" id="KAH3837130.1"/>
    </source>
</evidence>
<accession>A0A9D4KCQ3</accession>